<dbReference type="GO" id="GO:0019285">
    <property type="term" value="P:glycine betaine biosynthetic process from choline"/>
    <property type="evidence" value="ECO:0007669"/>
    <property type="project" value="UniProtKB-UniPathway"/>
</dbReference>
<name>A0A5N5X4W3_9EURO</name>
<reference evidence="14 15" key="1">
    <citation type="submission" date="2019-04" db="EMBL/GenBank/DDBJ databases">
        <title>Friends and foes A comparative genomics study of 23 Aspergillus species from section Flavi.</title>
        <authorList>
            <consortium name="DOE Joint Genome Institute"/>
            <person name="Kjaerbolling I."/>
            <person name="Vesth T."/>
            <person name="Frisvad J.C."/>
            <person name="Nybo J.L."/>
            <person name="Theobald S."/>
            <person name="Kildgaard S."/>
            <person name="Isbrandt T."/>
            <person name="Kuo A."/>
            <person name="Sato A."/>
            <person name="Lyhne E.K."/>
            <person name="Kogle M.E."/>
            <person name="Wiebenga A."/>
            <person name="Kun R.S."/>
            <person name="Lubbers R.J."/>
            <person name="Makela M.R."/>
            <person name="Barry K."/>
            <person name="Chovatia M."/>
            <person name="Clum A."/>
            <person name="Daum C."/>
            <person name="Haridas S."/>
            <person name="He G."/>
            <person name="LaButti K."/>
            <person name="Lipzen A."/>
            <person name="Mondo S."/>
            <person name="Riley R."/>
            <person name="Salamov A."/>
            <person name="Simmons B.A."/>
            <person name="Magnuson J.K."/>
            <person name="Henrissat B."/>
            <person name="Mortensen U.H."/>
            <person name="Larsen T.O."/>
            <person name="Devries R.P."/>
            <person name="Grigoriev I.V."/>
            <person name="Machida M."/>
            <person name="Baker S.E."/>
            <person name="Andersen M.R."/>
        </authorList>
    </citation>
    <scope>NUCLEOTIDE SEQUENCE [LARGE SCALE GENOMIC DNA]</scope>
    <source>
        <strain evidence="14 15">CBS 151.66</strain>
    </source>
</reference>
<dbReference type="CDD" id="cd00680">
    <property type="entry name" value="RHO_alpha_C"/>
    <property type="match status" value="1"/>
</dbReference>
<dbReference type="Proteomes" id="UP000326565">
    <property type="component" value="Unassembled WGS sequence"/>
</dbReference>
<dbReference type="InterPro" id="IPR015879">
    <property type="entry name" value="Ring_hydroxy_dOase_asu_C_dom"/>
</dbReference>
<dbReference type="AlphaFoldDB" id="A0A5N5X4W3"/>
<keyword evidence="8" id="KW-0479">Metal-binding</keyword>
<dbReference type="CDD" id="cd03469">
    <property type="entry name" value="Rieske_RO_Alpha_N"/>
    <property type="match status" value="1"/>
</dbReference>
<dbReference type="GO" id="GO:0051537">
    <property type="term" value="F:2 iron, 2 sulfur cluster binding"/>
    <property type="evidence" value="ECO:0007669"/>
    <property type="project" value="UniProtKB-KW"/>
</dbReference>
<keyword evidence="9" id="KW-0560">Oxidoreductase</keyword>
<dbReference type="GO" id="GO:0019133">
    <property type="term" value="F:choline monooxygenase activity"/>
    <property type="evidence" value="ECO:0007669"/>
    <property type="project" value="UniProtKB-EC"/>
</dbReference>
<dbReference type="InterPro" id="IPR017941">
    <property type="entry name" value="Rieske_2Fe-2S"/>
</dbReference>
<dbReference type="UniPathway" id="UPA00529">
    <property type="reaction ID" value="UER00430"/>
</dbReference>
<dbReference type="SUPFAM" id="SSF50022">
    <property type="entry name" value="ISP domain"/>
    <property type="match status" value="1"/>
</dbReference>
<dbReference type="PANTHER" id="PTHR43756:SF5">
    <property type="entry name" value="CHOLINE MONOOXYGENASE, CHLOROPLASTIC"/>
    <property type="match status" value="1"/>
</dbReference>
<dbReference type="Gene3D" id="2.102.10.10">
    <property type="entry name" value="Rieske [2Fe-2S] iron-sulphur domain"/>
    <property type="match status" value="1"/>
</dbReference>
<evidence type="ECO:0000256" key="3">
    <source>
        <dbReference type="ARBA" id="ARBA00004866"/>
    </source>
</evidence>
<evidence type="ECO:0000256" key="12">
    <source>
        <dbReference type="ARBA" id="ARBA00049097"/>
    </source>
</evidence>
<dbReference type="EC" id="1.14.15.7" evidence="5"/>
<evidence type="ECO:0000256" key="9">
    <source>
        <dbReference type="ARBA" id="ARBA00023002"/>
    </source>
</evidence>
<comment type="function">
    <text evidence="2">Catalyzes the first step of the osmoprotectant glycine betaine synthesis.</text>
</comment>
<dbReference type="PANTHER" id="PTHR43756">
    <property type="entry name" value="CHOLINE MONOOXYGENASE, CHLOROPLASTIC"/>
    <property type="match status" value="1"/>
</dbReference>
<dbReference type="OrthoDB" id="426882at2759"/>
<organism evidence="14 15">
    <name type="scientific">Aspergillus leporis</name>
    <dbReference type="NCBI Taxonomy" id="41062"/>
    <lineage>
        <taxon>Eukaryota</taxon>
        <taxon>Fungi</taxon>
        <taxon>Dikarya</taxon>
        <taxon>Ascomycota</taxon>
        <taxon>Pezizomycotina</taxon>
        <taxon>Eurotiomycetes</taxon>
        <taxon>Eurotiomycetidae</taxon>
        <taxon>Eurotiales</taxon>
        <taxon>Aspergillaceae</taxon>
        <taxon>Aspergillus</taxon>
        <taxon>Aspergillus subgen. Circumdati</taxon>
    </lineage>
</organism>
<proteinExistence type="inferred from homology"/>
<feature type="domain" description="Rieske" evidence="13">
    <location>
        <begin position="53"/>
        <end position="140"/>
    </location>
</feature>
<evidence type="ECO:0000313" key="14">
    <source>
        <dbReference type="EMBL" id="KAB8075137.1"/>
    </source>
</evidence>
<keyword evidence="11" id="KW-0411">Iron-sulfur</keyword>
<dbReference type="EMBL" id="ML732199">
    <property type="protein sequence ID" value="KAB8075137.1"/>
    <property type="molecule type" value="Genomic_DNA"/>
</dbReference>
<evidence type="ECO:0000256" key="1">
    <source>
        <dbReference type="ARBA" id="ARBA00001962"/>
    </source>
</evidence>
<dbReference type="Pfam" id="PF00355">
    <property type="entry name" value="Rieske"/>
    <property type="match status" value="1"/>
</dbReference>
<dbReference type="GO" id="GO:0005506">
    <property type="term" value="F:iron ion binding"/>
    <property type="evidence" value="ECO:0007669"/>
    <property type="project" value="InterPro"/>
</dbReference>
<keyword evidence="7" id="KW-0001">2Fe-2S</keyword>
<evidence type="ECO:0000256" key="2">
    <source>
        <dbReference type="ARBA" id="ARBA00002149"/>
    </source>
</evidence>
<keyword evidence="15" id="KW-1185">Reference proteome</keyword>
<dbReference type="Pfam" id="PF00848">
    <property type="entry name" value="Ring_hydroxyl_A"/>
    <property type="match status" value="1"/>
</dbReference>
<dbReference type="PRINTS" id="PR00090">
    <property type="entry name" value="RNGDIOXGNASE"/>
</dbReference>
<evidence type="ECO:0000256" key="6">
    <source>
        <dbReference type="ARBA" id="ARBA00014931"/>
    </source>
</evidence>
<dbReference type="PROSITE" id="PS51296">
    <property type="entry name" value="RIESKE"/>
    <property type="match status" value="1"/>
</dbReference>
<evidence type="ECO:0000256" key="7">
    <source>
        <dbReference type="ARBA" id="ARBA00022714"/>
    </source>
</evidence>
<gene>
    <name evidence="14" type="ORF">BDV29DRAFT_190471</name>
</gene>
<evidence type="ECO:0000256" key="10">
    <source>
        <dbReference type="ARBA" id="ARBA00023004"/>
    </source>
</evidence>
<comment type="similarity">
    <text evidence="4">Belongs to the choline monooxygenase family.</text>
</comment>
<evidence type="ECO:0000256" key="4">
    <source>
        <dbReference type="ARBA" id="ARBA00010848"/>
    </source>
</evidence>
<comment type="catalytic activity">
    <reaction evidence="12">
        <text>choline + 2 reduced [2Fe-2S]-[ferredoxin] + O2 + 2 H(+) = betaine aldehyde hydrate + 2 oxidized [2Fe-2S]-[ferredoxin] + H2O</text>
        <dbReference type="Rhea" id="RHEA:17769"/>
        <dbReference type="Rhea" id="RHEA-COMP:10000"/>
        <dbReference type="Rhea" id="RHEA-COMP:10001"/>
        <dbReference type="ChEBI" id="CHEBI:15354"/>
        <dbReference type="ChEBI" id="CHEBI:15377"/>
        <dbReference type="ChEBI" id="CHEBI:15378"/>
        <dbReference type="ChEBI" id="CHEBI:15379"/>
        <dbReference type="ChEBI" id="CHEBI:15870"/>
        <dbReference type="ChEBI" id="CHEBI:33737"/>
        <dbReference type="ChEBI" id="CHEBI:33738"/>
        <dbReference type="EC" id="1.14.15.7"/>
    </reaction>
</comment>
<evidence type="ECO:0000259" key="13">
    <source>
        <dbReference type="PROSITE" id="PS51296"/>
    </source>
</evidence>
<evidence type="ECO:0000256" key="11">
    <source>
        <dbReference type="ARBA" id="ARBA00023014"/>
    </source>
</evidence>
<evidence type="ECO:0000256" key="5">
    <source>
        <dbReference type="ARBA" id="ARBA00012763"/>
    </source>
</evidence>
<evidence type="ECO:0000256" key="8">
    <source>
        <dbReference type="ARBA" id="ARBA00022723"/>
    </source>
</evidence>
<keyword evidence="10" id="KW-0408">Iron</keyword>
<dbReference type="SUPFAM" id="SSF55961">
    <property type="entry name" value="Bet v1-like"/>
    <property type="match status" value="1"/>
</dbReference>
<accession>A0A5N5X4W3</accession>
<evidence type="ECO:0000313" key="15">
    <source>
        <dbReference type="Proteomes" id="UP000326565"/>
    </source>
</evidence>
<comment type="pathway">
    <text evidence="3">Amine and polyamine biosynthesis; betaine biosynthesis via choline pathway; betaine aldehyde from choline (monooxygenase route): step 1/1.</text>
</comment>
<dbReference type="Gene3D" id="3.90.380.10">
    <property type="entry name" value="Naphthalene 1,2-dioxygenase Alpha Subunit, Chain A, domain 1"/>
    <property type="match status" value="1"/>
</dbReference>
<protein>
    <recommendedName>
        <fullName evidence="6">Choline monooxygenase, chloroplastic</fullName>
        <ecNumber evidence="5">1.14.15.7</ecNumber>
    </recommendedName>
</protein>
<comment type="cofactor">
    <cofactor evidence="1">
        <name>Fe cation</name>
        <dbReference type="ChEBI" id="CHEBI:24875"/>
    </cofactor>
</comment>
<dbReference type="InterPro" id="IPR036922">
    <property type="entry name" value="Rieske_2Fe-2S_sf"/>
</dbReference>
<sequence>MSIWKNYFSLGEVASSGTTPPDDKTPIRALPANWYTSPEMWELERRAIFSRKWMLITHKLRLPNTGDYLVYDIAGYPFILVRDKEGNINAFHNICRHRAFPVVTEEKGTARIFSCKYHGWSYGLNGKLAKAPGYQELEGFDKTKNSLFQIHVHVDNNGFIWVNLDAKEKPEIAWDDDFSKVDLQERFEGINWDEYNFDHTWEMEGAYNWKILADNYNECYHCQTSHPDIPSLADLSAYSVDTKDGSIIHYAASTQEQISRGLRIASTYYFPNASMTVSPHFFFMQRFVPTSATNCVMRYEVYRNKNSSDEDFELINQMYKRIMSEDKYLCVNAQKNLNSGVFVNGELHPRMEKGPLYFQQIVRELILEHRKKEQEAGQEIWPTRQILPTTASTSEEDMTFCNKLDSEAQARPTDGCSTSAGGCCGGMACGQANETLVY</sequence>
<dbReference type="InterPro" id="IPR001663">
    <property type="entry name" value="Rng_hydr_dOase-A"/>
</dbReference>